<evidence type="ECO:0000259" key="2">
    <source>
        <dbReference type="PROSITE" id="PS51352"/>
    </source>
</evidence>
<dbReference type="InterPro" id="IPR036249">
    <property type="entry name" value="Thioredoxin-like_sf"/>
</dbReference>
<dbReference type="InterPro" id="IPR000866">
    <property type="entry name" value="AhpC/TSA"/>
</dbReference>
<dbReference type="InterPro" id="IPR013766">
    <property type="entry name" value="Thioredoxin_domain"/>
</dbReference>
<dbReference type="InterPro" id="IPR050553">
    <property type="entry name" value="Thioredoxin_ResA/DsbE_sf"/>
</dbReference>
<dbReference type="GO" id="GO:0016209">
    <property type="term" value="F:antioxidant activity"/>
    <property type="evidence" value="ECO:0007669"/>
    <property type="project" value="InterPro"/>
</dbReference>
<dbReference type="PROSITE" id="PS51352">
    <property type="entry name" value="THIOREDOXIN_2"/>
    <property type="match status" value="1"/>
</dbReference>
<dbReference type="InterPro" id="IPR017937">
    <property type="entry name" value="Thioredoxin_CS"/>
</dbReference>
<dbReference type="AlphaFoldDB" id="A0A265N9E0"/>
<dbReference type="Gene3D" id="3.40.30.10">
    <property type="entry name" value="Glutaredoxin"/>
    <property type="match status" value="1"/>
</dbReference>
<protein>
    <submittedName>
        <fullName evidence="3">Alkyl hydroperoxide reductase</fullName>
    </submittedName>
</protein>
<dbReference type="GO" id="GO:0016491">
    <property type="term" value="F:oxidoreductase activity"/>
    <property type="evidence" value="ECO:0007669"/>
    <property type="project" value="InterPro"/>
</dbReference>
<dbReference type="PANTHER" id="PTHR42852">
    <property type="entry name" value="THIOL:DISULFIDE INTERCHANGE PROTEIN DSBE"/>
    <property type="match status" value="1"/>
</dbReference>
<comment type="caution">
    <text evidence="3">The sequence shown here is derived from an EMBL/GenBank/DDBJ whole genome shotgun (WGS) entry which is preliminary data.</text>
</comment>
<dbReference type="SUPFAM" id="SSF52833">
    <property type="entry name" value="Thioredoxin-like"/>
    <property type="match status" value="1"/>
</dbReference>
<feature type="domain" description="Thioredoxin" evidence="2">
    <location>
        <begin position="67"/>
        <end position="204"/>
    </location>
</feature>
<dbReference type="PANTHER" id="PTHR42852:SF1">
    <property type="entry name" value="THIOREDOXIN-LIKE PROTEIN YNEN"/>
    <property type="match status" value="1"/>
</dbReference>
<sequence>MKKAIIIVVLIGMVGWAVYDLTFQANDSEAPDNEVSEQEESRFVSNQGIETAVNEKSETATEATVGLNVGDMAPDFQLQTLAGETVKLSDYLGQRVIANFWATWCPPCRAEMPDMEKFHQAKDVVILAVNLTETEPNAQQVQNFVNEFNLTFPILLDEEIEVATNYGIRPIPTSFMIDSNGIIQYKAFGAINYELMVQEFEKMK</sequence>
<evidence type="ECO:0000313" key="3">
    <source>
        <dbReference type="EMBL" id="OZU88618.1"/>
    </source>
</evidence>
<reference evidence="3 4" key="1">
    <citation type="submission" date="2017-08" db="EMBL/GenBank/DDBJ databases">
        <title>Virgibacillus indicus sp. nov. and Virgibacillus profoundi sp. nov, two moderately halophilic bacteria isolated from marine sediment by using the Microfluidic Streak Plate.</title>
        <authorList>
            <person name="Xu B."/>
            <person name="Hu B."/>
            <person name="Wang J."/>
            <person name="Zhu Y."/>
            <person name="Huang L."/>
            <person name="Du W."/>
            <person name="Huang Y."/>
        </authorList>
    </citation>
    <scope>NUCLEOTIDE SEQUENCE [LARGE SCALE GENOMIC DNA]</scope>
    <source>
        <strain evidence="3 4">IO3-P2-C2</strain>
    </source>
</reference>
<organism evidence="3 4">
    <name type="scientific">Virgibacillus indicus</name>
    <dbReference type="NCBI Taxonomy" id="2024554"/>
    <lineage>
        <taxon>Bacteria</taxon>
        <taxon>Bacillati</taxon>
        <taxon>Bacillota</taxon>
        <taxon>Bacilli</taxon>
        <taxon>Bacillales</taxon>
        <taxon>Bacillaceae</taxon>
        <taxon>Virgibacillus</taxon>
    </lineage>
</organism>
<dbReference type="PROSITE" id="PS00194">
    <property type="entry name" value="THIOREDOXIN_1"/>
    <property type="match status" value="1"/>
</dbReference>
<gene>
    <name evidence="3" type="ORF">CIL03_09975</name>
</gene>
<keyword evidence="4" id="KW-1185">Reference proteome</keyword>
<keyword evidence="1" id="KW-1015">Disulfide bond</keyword>
<name>A0A265N9E0_9BACI</name>
<dbReference type="CDD" id="cd02966">
    <property type="entry name" value="TlpA_like_family"/>
    <property type="match status" value="1"/>
</dbReference>
<dbReference type="OrthoDB" id="25753at2"/>
<dbReference type="EMBL" id="NPMS01000004">
    <property type="protein sequence ID" value="OZU88618.1"/>
    <property type="molecule type" value="Genomic_DNA"/>
</dbReference>
<dbReference type="RefSeq" id="WP_094885714.1">
    <property type="nucleotide sequence ID" value="NZ_NPMS01000004.1"/>
</dbReference>
<accession>A0A265N9E0</accession>
<dbReference type="Pfam" id="PF00578">
    <property type="entry name" value="AhpC-TSA"/>
    <property type="match status" value="1"/>
</dbReference>
<dbReference type="Proteomes" id="UP000216498">
    <property type="component" value="Unassembled WGS sequence"/>
</dbReference>
<evidence type="ECO:0000256" key="1">
    <source>
        <dbReference type="ARBA" id="ARBA00023157"/>
    </source>
</evidence>
<evidence type="ECO:0000313" key="4">
    <source>
        <dbReference type="Proteomes" id="UP000216498"/>
    </source>
</evidence>
<proteinExistence type="predicted"/>